<comment type="caution">
    <text evidence="1">The sequence shown here is derived from an EMBL/GenBank/DDBJ whole genome shotgun (WGS) entry which is preliminary data.</text>
</comment>
<sequence>MPDHSSSPSPEAATPWLAAMTVRLSPWAACSAEKNAARIEQPDVMGYAMRGTSLEQMAEVLHHSWMRPRTS</sequence>
<organism evidence="1 2">
    <name type="scientific">Methylobacterium aquaticum</name>
    <dbReference type="NCBI Taxonomy" id="270351"/>
    <lineage>
        <taxon>Bacteria</taxon>
        <taxon>Pseudomonadati</taxon>
        <taxon>Pseudomonadota</taxon>
        <taxon>Alphaproteobacteria</taxon>
        <taxon>Hyphomicrobiales</taxon>
        <taxon>Methylobacteriaceae</taxon>
        <taxon>Methylobacterium</taxon>
    </lineage>
</organism>
<dbReference type="AlphaFoldDB" id="A0A0J6S3L3"/>
<dbReference type="Proteomes" id="UP000035929">
    <property type="component" value="Unassembled WGS sequence"/>
</dbReference>
<dbReference type="EMBL" id="LABX01000256">
    <property type="protein sequence ID" value="KMO28249.1"/>
    <property type="molecule type" value="Genomic_DNA"/>
</dbReference>
<evidence type="ECO:0000313" key="2">
    <source>
        <dbReference type="Proteomes" id="UP000035929"/>
    </source>
</evidence>
<proteinExistence type="predicted"/>
<accession>A0A0J6S3L3</accession>
<gene>
    <name evidence="1" type="ORF">VP06_28070</name>
</gene>
<protein>
    <submittedName>
        <fullName evidence="1">Uncharacterized protein</fullName>
    </submittedName>
</protein>
<evidence type="ECO:0000313" key="1">
    <source>
        <dbReference type="EMBL" id="KMO28249.1"/>
    </source>
</evidence>
<dbReference type="PATRIC" id="fig|270351.6.peg.3819"/>
<reference evidence="1 2" key="1">
    <citation type="submission" date="2015-03" db="EMBL/GenBank/DDBJ databases">
        <title>Genome sequencing of Methylobacterium aquaticum DSM16371 type strain.</title>
        <authorList>
            <person name="Chaudhry V."/>
            <person name="Patil P.B."/>
        </authorList>
    </citation>
    <scope>NUCLEOTIDE SEQUENCE [LARGE SCALE GENOMIC DNA]</scope>
    <source>
        <strain evidence="1 2">DSM 16371</strain>
    </source>
</reference>
<name>A0A0J6S3L3_9HYPH</name>